<feature type="transmembrane region" description="Helical" evidence="7">
    <location>
        <begin position="197"/>
        <end position="222"/>
    </location>
</feature>
<organism evidence="9 10">
    <name type="scientific">Cellulomonas xylanilytica</name>
    <dbReference type="NCBI Taxonomy" id="233583"/>
    <lineage>
        <taxon>Bacteria</taxon>
        <taxon>Bacillati</taxon>
        <taxon>Actinomycetota</taxon>
        <taxon>Actinomycetes</taxon>
        <taxon>Micrococcales</taxon>
        <taxon>Cellulomonadaceae</taxon>
        <taxon>Cellulomonas</taxon>
    </lineage>
</organism>
<dbReference type="AlphaFoldDB" id="A0A510V081"/>
<feature type="transmembrane region" description="Helical" evidence="7">
    <location>
        <begin position="268"/>
        <end position="291"/>
    </location>
</feature>
<evidence type="ECO:0000256" key="7">
    <source>
        <dbReference type="RuleBase" id="RU363032"/>
    </source>
</evidence>
<feature type="transmembrane region" description="Helical" evidence="7">
    <location>
        <begin position="93"/>
        <end position="112"/>
    </location>
</feature>
<dbReference type="OrthoDB" id="2063054at2"/>
<comment type="caution">
    <text evidence="9">The sequence shown here is derived from an EMBL/GenBank/DDBJ whole genome shotgun (WGS) entry which is preliminary data.</text>
</comment>
<feature type="domain" description="ABC transmembrane type-1" evidence="8">
    <location>
        <begin position="89"/>
        <end position="288"/>
    </location>
</feature>
<reference evidence="9 10" key="1">
    <citation type="submission" date="2019-07" db="EMBL/GenBank/DDBJ databases">
        <title>Whole genome shotgun sequence of Cellulomonas xylanilytica NBRC 101102.</title>
        <authorList>
            <person name="Hosoyama A."/>
            <person name="Uohara A."/>
            <person name="Ohji S."/>
            <person name="Ichikawa N."/>
        </authorList>
    </citation>
    <scope>NUCLEOTIDE SEQUENCE [LARGE SCALE GENOMIC DNA]</scope>
    <source>
        <strain evidence="9 10">NBRC 101102</strain>
    </source>
</reference>
<dbReference type="InterPro" id="IPR035906">
    <property type="entry name" value="MetI-like_sf"/>
</dbReference>
<keyword evidence="10" id="KW-1185">Reference proteome</keyword>
<keyword evidence="2 7" id="KW-0813">Transport</keyword>
<dbReference type="InterPro" id="IPR000515">
    <property type="entry name" value="MetI-like"/>
</dbReference>
<dbReference type="Pfam" id="PF00528">
    <property type="entry name" value="BPD_transp_1"/>
    <property type="match status" value="1"/>
</dbReference>
<dbReference type="EMBL" id="BJUB01000002">
    <property type="protein sequence ID" value="GEK20324.1"/>
    <property type="molecule type" value="Genomic_DNA"/>
</dbReference>
<evidence type="ECO:0000256" key="5">
    <source>
        <dbReference type="ARBA" id="ARBA00022989"/>
    </source>
</evidence>
<dbReference type="PANTHER" id="PTHR43744">
    <property type="entry name" value="ABC TRANSPORTER PERMEASE PROTEIN MG189-RELATED-RELATED"/>
    <property type="match status" value="1"/>
</dbReference>
<evidence type="ECO:0000256" key="1">
    <source>
        <dbReference type="ARBA" id="ARBA00004651"/>
    </source>
</evidence>
<sequence length="306" mass="33713">MVTTDLAKPTGTTGTVVKDSAGYRTFRWVNAAVLILVAALVLYPFVNIVAQAFSSEGYINSGQVNLIPRGFNVTTFQVVFGDSMFWRNYRNTVQYTVIATAIAMALTTTYAYALSKHKLKGRKFFIGVAVATMFFNGGLIPNYILISELGFRNTLWAIVLPNAISVFNLLVMKSFFENFPSELEEAASIDGMSTYGVFFKVVLPLSKAVVATMLLFYAVSFWNGWFGAFLYLDDPKLYPVTVYLRNLMAGVTSGTSIQGGSTDNMTQIAANVQSVTMLLTVLPIICLYPFLQRYFVSGVMLGAVKQ</sequence>
<dbReference type="CDD" id="cd06261">
    <property type="entry name" value="TM_PBP2"/>
    <property type="match status" value="1"/>
</dbReference>
<feature type="transmembrane region" description="Helical" evidence="7">
    <location>
        <begin position="124"/>
        <end position="144"/>
    </location>
</feature>
<proteinExistence type="inferred from homology"/>
<comment type="similarity">
    <text evidence="7">Belongs to the binding-protein-dependent transport system permease family.</text>
</comment>
<evidence type="ECO:0000256" key="4">
    <source>
        <dbReference type="ARBA" id="ARBA00022692"/>
    </source>
</evidence>
<keyword evidence="6 7" id="KW-0472">Membrane</keyword>
<evidence type="ECO:0000313" key="10">
    <source>
        <dbReference type="Proteomes" id="UP000321118"/>
    </source>
</evidence>
<dbReference type="GO" id="GO:0005886">
    <property type="term" value="C:plasma membrane"/>
    <property type="evidence" value="ECO:0007669"/>
    <property type="project" value="UniProtKB-SubCell"/>
</dbReference>
<evidence type="ECO:0000256" key="2">
    <source>
        <dbReference type="ARBA" id="ARBA00022448"/>
    </source>
</evidence>
<evidence type="ECO:0000256" key="6">
    <source>
        <dbReference type="ARBA" id="ARBA00023136"/>
    </source>
</evidence>
<name>A0A510V081_9CELL</name>
<evidence type="ECO:0000313" key="9">
    <source>
        <dbReference type="EMBL" id="GEK20324.1"/>
    </source>
</evidence>
<dbReference type="Proteomes" id="UP000321118">
    <property type="component" value="Unassembled WGS sequence"/>
</dbReference>
<dbReference type="SUPFAM" id="SSF161098">
    <property type="entry name" value="MetI-like"/>
    <property type="match status" value="1"/>
</dbReference>
<keyword evidence="5 7" id="KW-1133">Transmembrane helix</keyword>
<accession>A0A510V081</accession>
<keyword evidence="3" id="KW-1003">Cell membrane</keyword>
<dbReference type="GO" id="GO:0055085">
    <property type="term" value="P:transmembrane transport"/>
    <property type="evidence" value="ECO:0007669"/>
    <property type="project" value="InterPro"/>
</dbReference>
<evidence type="ECO:0000256" key="3">
    <source>
        <dbReference type="ARBA" id="ARBA00022475"/>
    </source>
</evidence>
<evidence type="ECO:0000259" key="8">
    <source>
        <dbReference type="PROSITE" id="PS50928"/>
    </source>
</evidence>
<dbReference type="PANTHER" id="PTHR43744:SF9">
    <property type="entry name" value="POLYGALACTURONAN_RHAMNOGALACTURONAN TRANSPORT SYSTEM PERMEASE PROTEIN YTCP"/>
    <property type="match status" value="1"/>
</dbReference>
<gene>
    <name evidence="9" type="ORF">CXY01_08440</name>
</gene>
<dbReference type="RefSeq" id="WP_146925808.1">
    <property type="nucleotide sequence ID" value="NZ_BJUB01000002.1"/>
</dbReference>
<feature type="transmembrane region" description="Helical" evidence="7">
    <location>
        <begin position="156"/>
        <end position="176"/>
    </location>
</feature>
<protein>
    <submittedName>
        <fullName evidence="9">Sugar ABC transporter permease</fullName>
    </submittedName>
</protein>
<feature type="transmembrane region" description="Helical" evidence="7">
    <location>
        <begin position="28"/>
        <end position="46"/>
    </location>
</feature>
<comment type="subcellular location">
    <subcellularLocation>
        <location evidence="1 7">Cell membrane</location>
        <topology evidence="1 7">Multi-pass membrane protein</topology>
    </subcellularLocation>
</comment>
<keyword evidence="4 7" id="KW-0812">Transmembrane</keyword>
<dbReference type="PROSITE" id="PS50928">
    <property type="entry name" value="ABC_TM1"/>
    <property type="match status" value="1"/>
</dbReference>
<dbReference type="Gene3D" id="1.10.3720.10">
    <property type="entry name" value="MetI-like"/>
    <property type="match status" value="1"/>
</dbReference>